<evidence type="ECO:0000313" key="1">
    <source>
        <dbReference type="EMBL" id="KZT51873.1"/>
    </source>
</evidence>
<sequence>MRFIMPLVCYEWLPRNSANEFSVIEFHFGHYIHHLEHLCSQAVPHFDIHFDIQGQISMARRQNLKALGIGLQTHPDLVAQIVEVGKLSLRDVERLSATCKTMRTSLPRETEHRLRSVLSKYFPDALIELAYTLRDHDALVSGSAMLHVLAPGHWEPGDLDIVLPESSCTTFEAFLTLHGYVFDASRQAALLRLYPQTAAPAAFRYRCFLKGERKIDLCYIEDSFPPLSHILTYHSTAVMNFYDGSELVCLFPDQTFAHQYVRNNLAMFNRRLQASLEKLKKRGFVQNVGWMHEWFATALDEQGEHVAPAKLPTIWRQPVAL</sequence>
<dbReference type="AlphaFoldDB" id="A0A165D1M2"/>
<evidence type="ECO:0008006" key="3">
    <source>
        <dbReference type="Google" id="ProtNLM"/>
    </source>
</evidence>
<organism evidence="1 2">
    <name type="scientific">Calocera cornea HHB12733</name>
    <dbReference type="NCBI Taxonomy" id="1353952"/>
    <lineage>
        <taxon>Eukaryota</taxon>
        <taxon>Fungi</taxon>
        <taxon>Dikarya</taxon>
        <taxon>Basidiomycota</taxon>
        <taxon>Agaricomycotina</taxon>
        <taxon>Dacrymycetes</taxon>
        <taxon>Dacrymycetales</taxon>
        <taxon>Dacrymycetaceae</taxon>
        <taxon>Calocera</taxon>
    </lineage>
</organism>
<proteinExistence type="predicted"/>
<protein>
    <recommendedName>
        <fullName evidence="3">Nucleotidyltransferase family protein</fullName>
    </recommendedName>
</protein>
<dbReference type="EMBL" id="KV424087">
    <property type="protein sequence ID" value="KZT51873.1"/>
    <property type="molecule type" value="Genomic_DNA"/>
</dbReference>
<evidence type="ECO:0000313" key="2">
    <source>
        <dbReference type="Proteomes" id="UP000076842"/>
    </source>
</evidence>
<dbReference type="Proteomes" id="UP000076842">
    <property type="component" value="Unassembled WGS sequence"/>
</dbReference>
<accession>A0A165D1M2</accession>
<name>A0A165D1M2_9BASI</name>
<gene>
    <name evidence="1" type="ORF">CALCODRAFT_112216</name>
</gene>
<keyword evidence="2" id="KW-1185">Reference proteome</keyword>
<reference evidence="1 2" key="1">
    <citation type="journal article" date="2016" name="Mol. Biol. Evol.">
        <title>Comparative Genomics of Early-Diverging Mushroom-Forming Fungi Provides Insights into the Origins of Lignocellulose Decay Capabilities.</title>
        <authorList>
            <person name="Nagy L.G."/>
            <person name="Riley R."/>
            <person name="Tritt A."/>
            <person name="Adam C."/>
            <person name="Daum C."/>
            <person name="Floudas D."/>
            <person name="Sun H."/>
            <person name="Yadav J.S."/>
            <person name="Pangilinan J."/>
            <person name="Larsson K.H."/>
            <person name="Matsuura K."/>
            <person name="Barry K."/>
            <person name="Labutti K."/>
            <person name="Kuo R."/>
            <person name="Ohm R.A."/>
            <person name="Bhattacharya S.S."/>
            <person name="Shirouzu T."/>
            <person name="Yoshinaga Y."/>
            <person name="Martin F.M."/>
            <person name="Grigoriev I.V."/>
            <person name="Hibbett D.S."/>
        </authorList>
    </citation>
    <scope>NUCLEOTIDE SEQUENCE [LARGE SCALE GENOMIC DNA]</scope>
    <source>
        <strain evidence="1 2">HHB12733</strain>
    </source>
</reference>
<dbReference type="OrthoDB" id="3067340at2759"/>
<dbReference type="InParanoid" id="A0A165D1M2"/>